<name>A0A9X0A5L7_9CNID</name>
<feature type="signal peptide" evidence="1">
    <location>
        <begin position="1"/>
        <end position="16"/>
    </location>
</feature>
<evidence type="ECO:0000313" key="2">
    <source>
        <dbReference type="EMBL" id="KAJ7393858.1"/>
    </source>
</evidence>
<gene>
    <name evidence="2" type="ORF">OS493_003525</name>
</gene>
<keyword evidence="3" id="KW-1185">Reference proteome</keyword>
<proteinExistence type="predicted"/>
<dbReference type="EMBL" id="MU825397">
    <property type="protein sequence ID" value="KAJ7393858.1"/>
    <property type="molecule type" value="Genomic_DNA"/>
</dbReference>
<comment type="caution">
    <text evidence="2">The sequence shown here is derived from an EMBL/GenBank/DDBJ whole genome shotgun (WGS) entry which is preliminary data.</text>
</comment>
<dbReference type="AlphaFoldDB" id="A0A9X0A5L7"/>
<feature type="chain" id="PRO_5040878310" description="Secreted protein" evidence="1">
    <location>
        <begin position="17"/>
        <end position="97"/>
    </location>
</feature>
<sequence>MNALAVFLCFLVSTIASDPEENVGSSEDLFEGDMRLNFQQRAAANGQSGRGSIRTGKWTGAVLTYVIDSSLGKGFLIISVEYIVSSLTQCSCKDLVR</sequence>
<accession>A0A9X0A5L7</accession>
<protein>
    <recommendedName>
        <fullName evidence="4">Secreted protein</fullName>
    </recommendedName>
</protein>
<evidence type="ECO:0000256" key="1">
    <source>
        <dbReference type="SAM" id="SignalP"/>
    </source>
</evidence>
<evidence type="ECO:0000313" key="3">
    <source>
        <dbReference type="Proteomes" id="UP001163046"/>
    </source>
</evidence>
<evidence type="ECO:0008006" key="4">
    <source>
        <dbReference type="Google" id="ProtNLM"/>
    </source>
</evidence>
<organism evidence="2 3">
    <name type="scientific">Desmophyllum pertusum</name>
    <dbReference type="NCBI Taxonomy" id="174260"/>
    <lineage>
        <taxon>Eukaryota</taxon>
        <taxon>Metazoa</taxon>
        <taxon>Cnidaria</taxon>
        <taxon>Anthozoa</taxon>
        <taxon>Hexacorallia</taxon>
        <taxon>Scleractinia</taxon>
        <taxon>Caryophylliina</taxon>
        <taxon>Caryophylliidae</taxon>
        <taxon>Desmophyllum</taxon>
    </lineage>
</organism>
<dbReference type="Proteomes" id="UP001163046">
    <property type="component" value="Unassembled WGS sequence"/>
</dbReference>
<keyword evidence="1" id="KW-0732">Signal</keyword>
<reference evidence="2" key="1">
    <citation type="submission" date="2023-01" db="EMBL/GenBank/DDBJ databases">
        <title>Genome assembly of the deep-sea coral Lophelia pertusa.</title>
        <authorList>
            <person name="Herrera S."/>
            <person name="Cordes E."/>
        </authorList>
    </citation>
    <scope>NUCLEOTIDE SEQUENCE</scope>
    <source>
        <strain evidence="2">USNM1676648</strain>
        <tissue evidence="2">Polyp</tissue>
    </source>
</reference>